<feature type="domain" description="Calcineurin-like phosphoesterase" evidence="1">
    <location>
        <begin position="3"/>
        <end position="158"/>
    </location>
</feature>
<dbReference type="Proteomes" id="UP000236262">
    <property type="component" value="Unassembled WGS sequence"/>
</dbReference>
<proteinExistence type="predicted"/>
<keyword evidence="5" id="KW-1185">Reference proteome</keyword>
<dbReference type="AlphaFoldDB" id="A0A3G6RMQ3"/>
<dbReference type="OrthoDB" id="9808081at2"/>
<dbReference type="PANTHER" id="PTHR42850:SF4">
    <property type="entry name" value="ZINC-DEPENDENT ENDOPOLYPHOSPHATASE"/>
    <property type="match status" value="1"/>
</dbReference>
<dbReference type="Proteomes" id="UP000279972">
    <property type="component" value="Chromosome"/>
</dbReference>
<dbReference type="InterPro" id="IPR004843">
    <property type="entry name" value="Calcineurin-like_PHP"/>
</dbReference>
<dbReference type="PANTHER" id="PTHR42850">
    <property type="entry name" value="METALLOPHOSPHOESTERASE"/>
    <property type="match status" value="1"/>
</dbReference>
<evidence type="ECO:0000259" key="1">
    <source>
        <dbReference type="Pfam" id="PF00149"/>
    </source>
</evidence>
<accession>A0A3G6RMQ3</accession>
<dbReference type="SUPFAM" id="SSF56300">
    <property type="entry name" value="Metallo-dependent phosphatases"/>
    <property type="match status" value="1"/>
</dbReference>
<evidence type="ECO:0000313" key="3">
    <source>
        <dbReference type="EMBL" id="PNW15082.1"/>
    </source>
</evidence>
<dbReference type="RefSeq" id="WP_103288596.1">
    <property type="nucleotide sequence ID" value="NZ_CP033924.1"/>
</dbReference>
<gene>
    <name evidence="3" type="ORF">C1637_01250</name>
    <name evidence="2" type="ORF">EG342_04635</name>
</gene>
<sequence length="244" mass="28237">MGRILITSDNHGALKAVKQVLERCQFNPDEDLLINLGDVVDRGTESAELVQFYIELSEECLFKPLFIKGNHDVFCHEWLKGGIPKMEWLMQGGKSTVESYINTGYINEESHLNFFNEMFYFYIDTKNRGYVHAGFTSHDGLGNERFPKNYYWDRSLWSLANTEHNTFNVETRMEIFNAHEELFIGHTPTLILNETVPIKRCNIWNLDTGAGYAEGRLTIMDANSKEIWQSDIIEELYPDTNESS</sequence>
<dbReference type="EMBL" id="CP033924">
    <property type="protein sequence ID" value="AZA81230.1"/>
    <property type="molecule type" value="Genomic_DNA"/>
</dbReference>
<evidence type="ECO:0000313" key="5">
    <source>
        <dbReference type="Proteomes" id="UP000279972"/>
    </source>
</evidence>
<protein>
    <submittedName>
        <fullName evidence="3">Serine/threonine protein phosphatase</fullName>
    </submittedName>
</protein>
<dbReference type="EMBL" id="PPEH01000001">
    <property type="protein sequence ID" value="PNW15082.1"/>
    <property type="molecule type" value="Genomic_DNA"/>
</dbReference>
<dbReference type="GO" id="GO:0005737">
    <property type="term" value="C:cytoplasm"/>
    <property type="evidence" value="ECO:0007669"/>
    <property type="project" value="TreeGrafter"/>
</dbReference>
<name>A0A3G6RMQ3_CHRLC</name>
<dbReference type="Pfam" id="PF00149">
    <property type="entry name" value="Metallophos"/>
    <property type="match status" value="1"/>
</dbReference>
<dbReference type="KEGG" id="clac:EG342_04635"/>
<dbReference type="InterPro" id="IPR029052">
    <property type="entry name" value="Metallo-depent_PP-like"/>
</dbReference>
<evidence type="ECO:0000313" key="4">
    <source>
        <dbReference type="Proteomes" id="UP000236262"/>
    </source>
</evidence>
<dbReference type="GO" id="GO:0016791">
    <property type="term" value="F:phosphatase activity"/>
    <property type="evidence" value="ECO:0007669"/>
    <property type="project" value="TreeGrafter"/>
</dbReference>
<evidence type="ECO:0000313" key="2">
    <source>
        <dbReference type="EMBL" id="AZA81230.1"/>
    </source>
</evidence>
<dbReference type="GO" id="GO:0008803">
    <property type="term" value="F:bis(5'-nucleosyl)-tetraphosphatase (symmetrical) activity"/>
    <property type="evidence" value="ECO:0007669"/>
    <property type="project" value="TreeGrafter"/>
</dbReference>
<dbReference type="GO" id="GO:0110154">
    <property type="term" value="P:RNA decapping"/>
    <property type="evidence" value="ECO:0007669"/>
    <property type="project" value="TreeGrafter"/>
</dbReference>
<dbReference type="Gene3D" id="3.60.21.10">
    <property type="match status" value="1"/>
</dbReference>
<reference evidence="2 5" key="2">
    <citation type="submission" date="2018-11" db="EMBL/GenBank/DDBJ databases">
        <title>Proposal to divide the Flavobacteriaceae and reorganize its genera based on Amino Acid Identity values calculated from whole genome sequences.</title>
        <authorList>
            <person name="Nicholson A.C."/>
            <person name="Gulvik C.A."/>
            <person name="Whitney A.M."/>
            <person name="Humrighouse B.W."/>
            <person name="Bell M."/>
            <person name="Holmes B."/>
            <person name="Steigerwalt A.G."/>
            <person name="Villarma A."/>
            <person name="Sheth M."/>
            <person name="Batra D."/>
            <person name="Pryor J."/>
            <person name="Bernardet J.-F."/>
            <person name="Hugo C."/>
            <person name="Kampfer P."/>
            <person name="Newman J."/>
            <person name="McQuiston J.R."/>
        </authorList>
    </citation>
    <scope>NUCLEOTIDE SEQUENCE [LARGE SCALE GENOMIC DNA]</scope>
    <source>
        <strain evidence="2 5">KC_1864</strain>
    </source>
</reference>
<organism evidence="3 4">
    <name type="scientific">Chryseobacterium lactis</name>
    <dbReference type="NCBI Taxonomy" id="1241981"/>
    <lineage>
        <taxon>Bacteria</taxon>
        <taxon>Pseudomonadati</taxon>
        <taxon>Bacteroidota</taxon>
        <taxon>Flavobacteriia</taxon>
        <taxon>Flavobacteriales</taxon>
        <taxon>Weeksellaceae</taxon>
        <taxon>Chryseobacterium group</taxon>
        <taxon>Chryseobacterium</taxon>
    </lineage>
</organism>
<dbReference type="InterPro" id="IPR050126">
    <property type="entry name" value="Ap4A_hydrolase"/>
</dbReference>
<reference evidence="3 4" key="1">
    <citation type="submission" date="2018-01" db="EMBL/GenBank/DDBJ databases">
        <title>Draft genome sequences of Chryseobacterium lactis NCTC11390, Chryseobacterium oncorhynchi 701B-08, and Chryseobacterium viscerum 687B-08.</title>
        <authorList>
            <person name="Jeong J.-J."/>
            <person name="Lee Y.J."/>
            <person name="Park B."/>
            <person name="Choi I.-G."/>
            <person name="Kim K.D."/>
        </authorList>
    </citation>
    <scope>NUCLEOTIDE SEQUENCE [LARGE SCALE GENOMIC DNA]</scope>
    <source>
        <strain evidence="3 4">NCTC11390</strain>
    </source>
</reference>